<dbReference type="GO" id="GO:0016757">
    <property type="term" value="F:glycosyltransferase activity"/>
    <property type="evidence" value="ECO:0007669"/>
    <property type="project" value="InterPro"/>
</dbReference>
<sequence>MKILYMHTTALDKCKANVLQVLHMCHAFSKLGHEVILSVPQGHSPVAPESLVRSRLGIEEIMFKIKTYEMRSFFGRLKALFCIRPCLKLAIEIESDFIFLRNDILLLFLARAGYNIVFESHYYYISNKIKKVFYSLIEYLVIKVSKLENLKTFISISHNLRRYWLKKGVSPDKIMVAHDGVDLGMFDNASDRNASRKSLELPPDRKIVVYAGSLSSDRNIMQILKLAEEMKEVLFLIIGGASIRDMKNDKSESLSSQKNVIFTGYLPQIEVARYLLSADVLLMLWSKYVPTLKYCSPLKLFEYMAAGRIIVGHRLPSINEVIHDGEHAFLVDPDSFEDLREALIKALDEGYPCQMALKVKELVKQYTWDVRAENIIKYYT</sequence>
<proteinExistence type="predicted"/>
<name>A0A0F9H4Y1_9ZZZZ</name>
<dbReference type="Pfam" id="PF00534">
    <property type="entry name" value="Glycos_transf_1"/>
    <property type="match status" value="1"/>
</dbReference>
<dbReference type="SUPFAM" id="SSF53756">
    <property type="entry name" value="UDP-Glycosyltransferase/glycogen phosphorylase"/>
    <property type="match status" value="1"/>
</dbReference>
<dbReference type="Gene3D" id="3.40.50.2000">
    <property type="entry name" value="Glycogen Phosphorylase B"/>
    <property type="match status" value="2"/>
</dbReference>
<feature type="domain" description="Glycosyltransferase subfamily 4-like N-terminal" evidence="2">
    <location>
        <begin position="21"/>
        <end position="183"/>
    </location>
</feature>
<comment type="caution">
    <text evidence="3">The sequence shown here is derived from an EMBL/GenBank/DDBJ whole genome shotgun (WGS) entry which is preliminary data.</text>
</comment>
<dbReference type="AlphaFoldDB" id="A0A0F9H4Y1"/>
<evidence type="ECO:0000259" key="1">
    <source>
        <dbReference type="Pfam" id="PF00534"/>
    </source>
</evidence>
<dbReference type="EMBL" id="LAZR01023969">
    <property type="protein sequence ID" value="KKL76685.1"/>
    <property type="molecule type" value="Genomic_DNA"/>
</dbReference>
<dbReference type="PANTHER" id="PTHR45947">
    <property type="entry name" value="SULFOQUINOVOSYL TRANSFERASE SQD2"/>
    <property type="match status" value="1"/>
</dbReference>
<dbReference type="Pfam" id="PF13439">
    <property type="entry name" value="Glyco_transf_4"/>
    <property type="match status" value="1"/>
</dbReference>
<feature type="domain" description="Glycosyl transferase family 1" evidence="1">
    <location>
        <begin position="191"/>
        <end position="350"/>
    </location>
</feature>
<evidence type="ECO:0008006" key="4">
    <source>
        <dbReference type="Google" id="ProtNLM"/>
    </source>
</evidence>
<dbReference type="PANTHER" id="PTHR45947:SF3">
    <property type="entry name" value="SULFOQUINOVOSYL TRANSFERASE SQD2"/>
    <property type="match status" value="1"/>
</dbReference>
<evidence type="ECO:0000259" key="2">
    <source>
        <dbReference type="Pfam" id="PF13439"/>
    </source>
</evidence>
<organism evidence="3">
    <name type="scientific">marine sediment metagenome</name>
    <dbReference type="NCBI Taxonomy" id="412755"/>
    <lineage>
        <taxon>unclassified sequences</taxon>
        <taxon>metagenomes</taxon>
        <taxon>ecological metagenomes</taxon>
    </lineage>
</organism>
<dbReference type="InterPro" id="IPR001296">
    <property type="entry name" value="Glyco_trans_1"/>
</dbReference>
<reference evidence="3" key="1">
    <citation type="journal article" date="2015" name="Nature">
        <title>Complex archaea that bridge the gap between prokaryotes and eukaryotes.</title>
        <authorList>
            <person name="Spang A."/>
            <person name="Saw J.H."/>
            <person name="Jorgensen S.L."/>
            <person name="Zaremba-Niedzwiedzka K."/>
            <person name="Martijn J."/>
            <person name="Lind A.E."/>
            <person name="van Eijk R."/>
            <person name="Schleper C."/>
            <person name="Guy L."/>
            <person name="Ettema T.J."/>
        </authorList>
    </citation>
    <scope>NUCLEOTIDE SEQUENCE</scope>
</reference>
<dbReference type="InterPro" id="IPR050194">
    <property type="entry name" value="Glycosyltransferase_grp1"/>
</dbReference>
<feature type="non-terminal residue" evidence="3">
    <location>
        <position position="380"/>
    </location>
</feature>
<dbReference type="InterPro" id="IPR028098">
    <property type="entry name" value="Glyco_trans_4-like_N"/>
</dbReference>
<evidence type="ECO:0000313" key="3">
    <source>
        <dbReference type="EMBL" id="KKL76685.1"/>
    </source>
</evidence>
<protein>
    <recommendedName>
        <fullName evidence="4">Glycosyltransferase subfamily 4-like N-terminal domain-containing protein</fullName>
    </recommendedName>
</protein>
<accession>A0A0F9H4Y1</accession>
<gene>
    <name evidence="3" type="ORF">LCGC14_2042430</name>
</gene>